<protein>
    <recommendedName>
        <fullName evidence="7">HTH-type transcriptional regulatory protein TyrR</fullName>
    </recommendedName>
</protein>
<keyword evidence="2" id="KW-0058">Aromatic hydrocarbons catabolism</keyword>
<reference evidence="12 13" key="1">
    <citation type="submission" date="2019-10" db="EMBL/GenBank/DDBJ databases">
        <title>Complete genome sequences for adaption low water activity.</title>
        <authorList>
            <person name="Zhao L."/>
            <person name="Zhong J."/>
        </authorList>
    </citation>
    <scope>NUCLEOTIDE SEQUENCE [LARGE SCALE GENOMIC DNA]</scope>
    <source>
        <strain evidence="12 13">FDU301</strain>
    </source>
</reference>
<dbReference type="PROSITE" id="PS50045">
    <property type="entry name" value="SIGMA54_INTERACT_4"/>
    <property type="match status" value="1"/>
</dbReference>
<dbReference type="SUPFAM" id="SSF46689">
    <property type="entry name" value="Homeodomain-like"/>
    <property type="match status" value="1"/>
</dbReference>
<dbReference type="InterPro" id="IPR000700">
    <property type="entry name" value="PAS-assoc_C"/>
</dbReference>
<evidence type="ECO:0000256" key="7">
    <source>
        <dbReference type="ARBA" id="ARBA00029500"/>
    </source>
</evidence>
<dbReference type="InterPro" id="IPR058031">
    <property type="entry name" value="AAA_lid_NorR"/>
</dbReference>
<dbReference type="Gene3D" id="3.30.450.20">
    <property type="entry name" value="PAS domain"/>
    <property type="match status" value="1"/>
</dbReference>
<dbReference type="GO" id="GO:0005524">
    <property type="term" value="F:ATP binding"/>
    <property type="evidence" value="ECO:0007669"/>
    <property type="project" value="UniProtKB-KW"/>
</dbReference>
<evidence type="ECO:0000256" key="4">
    <source>
        <dbReference type="ARBA" id="ARBA00023015"/>
    </source>
</evidence>
<feature type="domain" description="PAS" evidence="10">
    <location>
        <begin position="4"/>
        <end position="54"/>
    </location>
</feature>
<keyword evidence="1" id="KW-0547">Nucleotide-binding</keyword>
<proteinExistence type="predicted"/>
<dbReference type="PROSITE" id="PS00688">
    <property type="entry name" value="SIGMA54_INTERACT_3"/>
    <property type="match status" value="1"/>
</dbReference>
<evidence type="ECO:0000256" key="8">
    <source>
        <dbReference type="SAM" id="Coils"/>
    </source>
</evidence>
<dbReference type="CDD" id="cd00130">
    <property type="entry name" value="PAS"/>
    <property type="match status" value="1"/>
</dbReference>
<dbReference type="InterPro" id="IPR030828">
    <property type="entry name" value="HTH_TyrR"/>
</dbReference>
<dbReference type="InterPro" id="IPR035965">
    <property type="entry name" value="PAS-like_dom_sf"/>
</dbReference>
<gene>
    <name evidence="12" type="ORF">FDZ14_16130</name>
</gene>
<dbReference type="FunFam" id="3.40.50.300:FF:000006">
    <property type="entry name" value="DNA-binding transcriptional regulator NtrC"/>
    <property type="match status" value="1"/>
</dbReference>
<dbReference type="InterPro" id="IPR025662">
    <property type="entry name" value="Sigma_54_int_dom_ATP-bd_1"/>
</dbReference>
<dbReference type="Gene3D" id="3.40.50.300">
    <property type="entry name" value="P-loop containing nucleotide triphosphate hydrolases"/>
    <property type="match status" value="1"/>
</dbReference>
<evidence type="ECO:0000256" key="1">
    <source>
        <dbReference type="ARBA" id="ARBA00022741"/>
    </source>
</evidence>
<dbReference type="Gene3D" id="1.10.8.60">
    <property type="match status" value="1"/>
</dbReference>
<dbReference type="PROSITE" id="PS50112">
    <property type="entry name" value="PAS"/>
    <property type="match status" value="1"/>
</dbReference>
<feature type="domain" description="PAC" evidence="11">
    <location>
        <begin position="71"/>
        <end position="123"/>
    </location>
</feature>
<dbReference type="InterPro" id="IPR025944">
    <property type="entry name" value="Sigma_54_int_dom_CS"/>
</dbReference>
<dbReference type="InterPro" id="IPR002078">
    <property type="entry name" value="Sigma_54_int"/>
</dbReference>
<keyword evidence="4" id="KW-0805">Transcription regulation</keyword>
<dbReference type="SMART" id="SM00382">
    <property type="entry name" value="AAA"/>
    <property type="match status" value="1"/>
</dbReference>
<sequence>MGMIEREIEAILHASNDNIVITDEKGFILRASQNCRDIYGYDVSELVGQTVYELQDRGIFSPSVTIEVLKKKKEVQLMQQTETGKVVMATGIPVYDEHQCMKRVISFSHDLTELQRLKEDYQQLEVKMKTYQLEVEELREQQSNDMVIRSESMKKVWSIINRVADSDATVVLLGESGVGKTAFARALHYGSERKEEPFIEINCGAIPASLFESEMFGYEAGSFTGASTKGKIGKFELAHNGTLFLDEIGELPLDMQVKLLKVLQEKTVTKIGSERAKHVNFRLIVATNQPLEEMIKKGTFREDLFYRLHVIPITIPPLRERKEDIAALLYHVLHKQNEKYNMKKFFHAEALNQLVEHHWPGNVRELENTIERLVLTTDENSISPQDLPFYSENSSSEKEEWESLDTLTSQGMTLQQALAEVEKNWLIRAYRQCQTTYEMADALGISQPTVVRRLRKYNIK</sequence>
<dbReference type="Pfam" id="PF00158">
    <property type="entry name" value="Sigma54_activat"/>
    <property type="match status" value="1"/>
</dbReference>
<dbReference type="SUPFAM" id="SSF55785">
    <property type="entry name" value="PYP-like sensor domain (PAS domain)"/>
    <property type="match status" value="1"/>
</dbReference>
<dbReference type="SUPFAM" id="SSF52540">
    <property type="entry name" value="P-loop containing nucleoside triphosphate hydrolases"/>
    <property type="match status" value="1"/>
</dbReference>
<dbReference type="PROSITE" id="PS50113">
    <property type="entry name" value="PAC"/>
    <property type="match status" value="1"/>
</dbReference>
<dbReference type="GO" id="GO:0003677">
    <property type="term" value="F:DNA binding"/>
    <property type="evidence" value="ECO:0007669"/>
    <property type="project" value="UniProtKB-KW"/>
</dbReference>
<dbReference type="InterPro" id="IPR025943">
    <property type="entry name" value="Sigma_54_int_dom_ATP-bd_2"/>
</dbReference>
<evidence type="ECO:0000259" key="9">
    <source>
        <dbReference type="PROSITE" id="PS50045"/>
    </source>
</evidence>
<dbReference type="InterPro" id="IPR027417">
    <property type="entry name" value="P-loop_NTPase"/>
</dbReference>
<dbReference type="PANTHER" id="PTHR32071">
    <property type="entry name" value="TRANSCRIPTIONAL REGULATORY PROTEIN"/>
    <property type="match status" value="1"/>
</dbReference>
<evidence type="ECO:0000259" key="10">
    <source>
        <dbReference type="PROSITE" id="PS50112"/>
    </source>
</evidence>
<evidence type="ECO:0000256" key="3">
    <source>
        <dbReference type="ARBA" id="ARBA00022840"/>
    </source>
</evidence>
<feature type="coiled-coil region" evidence="8">
    <location>
        <begin position="114"/>
        <end position="141"/>
    </location>
</feature>
<evidence type="ECO:0000313" key="12">
    <source>
        <dbReference type="EMBL" id="QJX77644.1"/>
    </source>
</evidence>
<organism evidence="12 13">
    <name type="scientific">Priestia megaterium</name>
    <name type="common">Bacillus megaterium</name>
    <dbReference type="NCBI Taxonomy" id="1404"/>
    <lineage>
        <taxon>Bacteria</taxon>
        <taxon>Bacillati</taxon>
        <taxon>Bacillota</taxon>
        <taxon>Bacilli</taxon>
        <taxon>Bacillales</taxon>
        <taxon>Bacillaceae</taxon>
        <taxon>Priestia</taxon>
    </lineage>
</organism>
<dbReference type="NCBIfam" id="TIGR00229">
    <property type="entry name" value="sensory_box"/>
    <property type="match status" value="1"/>
</dbReference>
<dbReference type="SMART" id="SM00091">
    <property type="entry name" value="PAS"/>
    <property type="match status" value="1"/>
</dbReference>
<dbReference type="Pfam" id="PF25601">
    <property type="entry name" value="AAA_lid_14"/>
    <property type="match status" value="1"/>
</dbReference>
<keyword evidence="5" id="KW-0238">DNA-binding</keyword>
<feature type="domain" description="Sigma-54 factor interaction" evidence="9">
    <location>
        <begin position="146"/>
        <end position="375"/>
    </location>
</feature>
<evidence type="ECO:0000256" key="6">
    <source>
        <dbReference type="ARBA" id="ARBA00023163"/>
    </source>
</evidence>
<dbReference type="RefSeq" id="WP_171777274.1">
    <property type="nucleotide sequence ID" value="NZ_CP045272.1"/>
</dbReference>
<keyword evidence="3" id="KW-0067">ATP-binding</keyword>
<dbReference type="Pfam" id="PF18024">
    <property type="entry name" value="HTH_50"/>
    <property type="match status" value="1"/>
</dbReference>
<dbReference type="Gene3D" id="1.10.10.60">
    <property type="entry name" value="Homeodomain-like"/>
    <property type="match status" value="1"/>
</dbReference>
<dbReference type="AlphaFoldDB" id="A0A6M6DWB6"/>
<dbReference type="PROSITE" id="PS00676">
    <property type="entry name" value="SIGMA54_INTERACT_2"/>
    <property type="match status" value="1"/>
</dbReference>
<dbReference type="InterPro" id="IPR003593">
    <property type="entry name" value="AAA+_ATPase"/>
</dbReference>
<dbReference type="InterPro" id="IPR009057">
    <property type="entry name" value="Homeodomain-like_sf"/>
</dbReference>
<keyword evidence="8" id="KW-0175">Coiled coil</keyword>
<evidence type="ECO:0000256" key="5">
    <source>
        <dbReference type="ARBA" id="ARBA00023125"/>
    </source>
</evidence>
<dbReference type="CDD" id="cd00009">
    <property type="entry name" value="AAA"/>
    <property type="match status" value="1"/>
</dbReference>
<dbReference type="EMBL" id="CP045272">
    <property type="protein sequence ID" value="QJX77644.1"/>
    <property type="molecule type" value="Genomic_DNA"/>
</dbReference>
<dbReference type="InterPro" id="IPR000014">
    <property type="entry name" value="PAS"/>
</dbReference>
<keyword evidence="6" id="KW-0804">Transcription</keyword>
<dbReference type="Proteomes" id="UP000501076">
    <property type="component" value="Chromosome"/>
</dbReference>
<accession>A0A6M6DWB6</accession>
<evidence type="ECO:0000256" key="2">
    <source>
        <dbReference type="ARBA" id="ARBA00022797"/>
    </source>
</evidence>
<evidence type="ECO:0000313" key="13">
    <source>
        <dbReference type="Proteomes" id="UP000501076"/>
    </source>
</evidence>
<dbReference type="Pfam" id="PF13426">
    <property type="entry name" value="PAS_9"/>
    <property type="match status" value="1"/>
</dbReference>
<dbReference type="GO" id="GO:0006355">
    <property type="term" value="P:regulation of DNA-templated transcription"/>
    <property type="evidence" value="ECO:0007669"/>
    <property type="project" value="InterPro"/>
</dbReference>
<dbReference type="PANTHER" id="PTHR32071:SF57">
    <property type="entry name" value="C4-DICARBOXYLATE TRANSPORT TRANSCRIPTIONAL REGULATORY PROTEIN DCTD"/>
    <property type="match status" value="1"/>
</dbReference>
<evidence type="ECO:0000259" key="11">
    <source>
        <dbReference type="PROSITE" id="PS50113"/>
    </source>
</evidence>
<dbReference type="PROSITE" id="PS00675">
    <property type="entry name" value="SIGMA54_INTERACT_1"/>
    <property type="match status" value="1"/>
</dbReference>
<name>A0A6M6DWB6_PRIMG</name>